<name>A0ABD2LY94_9BILA</name>
<organism evidence="1 2">
    <name type="scientific">Heterodera trifolii</name>
    <dbReference type="NCBI Taxonomy" id="157864"/>
    <lineage>
        <taxon>Eukaryota</taxon>
        <taxon>Metazoa</taxon>
        <taxon>Ecdysozoa</taxon>
        <taxon>Nematoda</taxon>
        <taxon>Chromadorea</taxon>
        <taxon>Rhabditida</taxon>
        <taxon>Tylenchina</taxon>
        <taxon>Tylenchomorpha</taxon>
        <taxon>Tylenchoidea</taxon>
        <taxon>Heteroderidae</taxon>
        <taxon>Heteroderinae</taxon>
        <taxon>Heterodera</taxon>
    </lineage>
</organism>
<evidence type="ECO:0000313" key="1">
    <source>
        <dbReference type="EMBL" id="KAL3120196.1"/>
    </source>
</evidence>
<proteinExistence type="predicted"/>
<evidence type="ECO:0000313" key="2">
    <source>
        <dbReference type="Proteomes" id="UP001620626"/>
    </source>
</evidence>
<dbReference type="InterPro" id="IPR013320">
    <property type="entry name" value="ConA-like_dom_sf"/>
</dbReference>
<dbReference type="AlphaFoldDB" id="A0ABD2LY94"/>
<accession>A0ABD2LY94</accession>
<dbReference type="EMBL" id="JBICBT010000221">
    <property type="protein sequence ID" value="KAL3120196.1"/>
    <property type="molecule type" value="Genomic_DNA"/>
</dbReference>
<protein>
    <submittedName>
        <fullName evidence="1">Uncharacterized protein</fullName>
    </submittedName>
</protein>
<comment type="caution">
    <text evidence="1">The sequence shown here is derived from an EMBL/GenBank/DDBJ whole genome shotgun (WGS) entry which is preliminary data.</text>
</comment>
<reference evidence="1 2" key="1">
    <citation type="submission" date="2024-10" db="EMBL/GenBank/DDBJ databases">
        <authorList>
            <person name="Kim D."/>
        </authorList>
    </citation>
    <scope>NUCLEOTIDE SEQUENCE [LARGE SCALE GENOMIC DNA]</scope>
    <source>
        <strain evidence="1">BH-2024</strain>
    </source>
</reference>
<dbReference type="Gene3D" id="2.60.120.920">
    <property type="match status" value="1"/>
</dbReference>
<dbReference type="Proteomes" id="UP001620626">
    <property type="component" value="Unassembled WGS sequence"/>
</dbReference>
<sequence length="206" mass="21645">MPEGAAVVMRAREIWKFFVVCVLQLKNTYSNCWDVAACHPNLLISNSASINAPLNKAQQLLKSNIFTAGASILATLPTYMRKSVMVKHNGKNSCFGMHIGIATKKMPLHSCVGCHEGSYAYDDNGKFLGSGAFLDGTSGRIGSLNYDDLSSAGTSGQSTSAAGSTSGGANVIDGTPSLNVGDIVGCGVNRVGGRITYTLNEKHFGM</sequence>
<keyword evidence="2" id="KW-1185">Reference proteome</keyword>
<dbReference type="InterPro" id="IPR043136">
    <property type="entry name" value="B30.2/SPRY_sf"/>
</dbReference>
<dbReference type="SUPFAM" id="SSF49899">
    <property type="entry name" value="Concanavalin A-like lectins/glucanases"/>
    <property type="match status" value="1"/>
</dbReference>
<gene>
    <name evidence="1" type="ORF">niasHT_008950</name>
</gene>